<sequence length="776" mass="86155">MDSPEREPNEPTSSFQESPFYKYLCTLSPLKAPISLHVPQTYTELKFPSAPDVFVSPPPDSRKSLSRLRSCDLMHVASEGGISATLPVEKGLFGDSWGERDKIYESAVSVVDYGIYFVTEDGYQCTFHDNKTINKQEDNCVPKGSRNNSLHLDNTKEMDGQLETGPCEIGFQGIEEELFNLPYLQNFGIQDSKEEEYPSNNVLTSLTRRLTAECIKDSSQNTEENNSQSRIDELMEAPCIQEMTKNLQDVEGPQERKEQDVISMKFRVIKPRTRVVKHAISNSKGDKNSLPERTSAHDQSSWRSPHLNQNIPAIYGTTCSFEQGTSGLLDHTTIRNNETTELLVEEVVQATESSDSRTLSSILSIDCKTRVEEEINADKSSRENCVGRRGVRRRCLDFEVPGAKRSRSNFEIVGTMPCISGRTTLSSFATIIPPSSVTERAVATFNAKDNAQCFTVDFSNSYSMPGKEQNADDVTQLPPDMGKFSIPIRMATGIGLPLQNTNDVHSTMPVEKNFPSTGFVPVFATKDLYPETLEGPLLSADYNSVDSILNSAARLIAPFLDNSMINQTDNLAGFESQLRAFASSSFQPDLVQEQDGNGQAEGAFKSGHLENRHNGLHLPFLDMAEDSVESLESPNKRKTGRAGDRNGGRLCKCKKSRCLKLYCECFAAGNYCVDACTCHDCFNKPKYESTVLGTRQQIETRNPIAFAPKIVRATESSLNDQQEEPVNTPANSCRHKRGCSCKRSQCVKKYCECYQAGVGCSEGCRCEGCKNMFGLK</sequence>
<reference evidence="2" key="1">
    <citation type="journal article" date="2024" name="Proc. Natl. Acad. Sci. U.S.A.">
        <title>Extraordinary preservation of gene collinearity over three hundred million years revealed in homosporous lycophytes.</title>
        <authorList>
            <person name="Li C."/>
            <person name="Wickell D."/>
            <person name="Kuo L.Y."/>
            <person name="Chen X."/>
            <person name="Nie B."/>
            <person name="Liao X."/>
            <person name="Peng D."/>
            <person name="Ji J."/>
            <person name="Jenkins J."/>
            <person name="Williams M."/>
            <person name="Shu S."/>
            <person name="Plott C."/>
            <person name="Barry K."/>
            <person name="Rajasekar S."/>
            <person name="Grimwood J."/>
            <person name="Han X."/>
            <person name="Sun S."/>
            <person name="Hou Z."/>
            <person name="He W."/>
            <person name="Dai G."/>
            <person name="Sun C."/>
            <person name="Schmutz J."/>
            <person name="Leebens-Mack J.H."/>
            <person name="Li F.W."/>
            <person name="Wang L."/>
        </authorList>
    </citation>
    <scope>NUCLEOTIDE SEQUENCE [LARGE SCALE GENOMIC DNA]</scope>
    <source>
        <strain evidence="2">cv. PW_Plant_1</strain>
    </source>
</reference>
<organism evidence="1 2">
    <name type="scientific">Diphasiastrum complanatum</name>
    <name type="common">Issler's clubmoss</name>
    <name type="synonym">Lycopodium complanatum</name>
    <dbReference type="NCBI Taxonomy" id="34168"/>
    <lineage>
        <taxon>Eukaryota</taxon>
        <taxon>Viridiplantae</taxon>
        <taxon>Streptophyta</taxon>
        <taxon>Embryophyta</taxon>
        <taxon>Tracheophyta</taxon>
        <taxon>Lycopodiopsida</taxon>
        <taxon>Lycopodiales</taxon>
        <taxon>Lycopodiaceae</taxon>
        <taxon>Lycopodioideae</taxon>
        <taxon>Diphasiastrum</taxon>
    </lineage>
</organism>
<gene>
    <name evidence="1" type="ORF">O6H91_14G057400</name>
</gene>
<keyword evidence="2" id="KW-1185">Reference proteome</keyword>
<name>A0ACC2BPM4_DIPCM</name>
<protein>
    <submittedName>
        <fullName evidence="1">Uncharacterized protein</fullName>
    </submittedName>
</protein>
<dbReference type="Proteomes" id="UP001162992">
    <property type="component" value="Chromosome 14"/>
</dbReference>
<evidence type="ECO:0000313" key="1">
    <source>
        <dbReference type="EMBL" id="KAJ7531749.1"/>
    </source>
</evidence>
<dbReference type="EMBL" id="CM055105">
    <property type="protein sequence ID" value="KAJ7531749.1"/>
    <property type="molecule type" value="Genomic_DNA"/>
</dbReference>
<accession>A0ACC2BPM4</accession>
<comment type="caution">
    <text evidence="1">The sequence shown here is derived from an EMBL/GenBank/DDBJ whole genome shotgun (WGS) entry which is preliminary data.</text>
</comment>
<evidence type="ECO:0000313" key="2">
    <source>
        <dbReference type="Proteomes" id="UP001162992"/>
    </source>
</evidence>
<proteinExistence type="predicted"/>